<organism evidence="12 13">
    <name type="scientific">Zootermopsis nevadensis</name>
    <name type="common">Dampwood termite</name>
    <dbReference type="NCBI Taxonomy" id="136037"/>
    <lineage>
        <taxon>Eukaryota</taxon>
        <taxon>Metazoa</taxon>
        <taxon>Ecdysozoa</taxon>
        <taxon>Arthropoda</taxon>
        <taxon>Hexapoda</taxon>
        <taxon>Insecta</taxon>
        <taxon>Pterygota</taxon>
        <taxon>Neoptera</taxon>
        <taxon>Polyneoptera</taxon>
        <taxon>Dictyoptera</taxon>
        <taxon>Blattodea</taxon>
        <taxon>Blattoidea</taxon>
        <taxon>Termitoidae</taxon>
        <taxon>Termopsidae</taxon>
        <taxon>Zootermopsis</taxon>
    </lineage>
</organism>
<feature type="domain" description="AAR2 N-terminal" evidence="11">
    <location>
        <begin position="34"/>
        <end position="165"/>
    </location>
</feature>
<dbReference type="PANTHER" id="PTHR12689:SF4">
    <property type="entry name" value="PROTEIN AAR2 HOMOLOG"/>
    <property type="match status" value="1"/>
</dbReference>
<dbReference type="EMBL" id="KK852634">
    <property type="protein sequence ID" value="KDR19779.1"/>
    <property type="molecule type" value="Genomic_DNA"/>
</dbReference>
<proteinExistence type="inferred from homology"/>
<evidence type="ECO:0000256" key="7">
    <source>
        <dbReference type="ARBA" id="ARBA00030625"/>
    </source>
</evidence>
<evidence type="ECO:0000313" key="13">
    <source>
        <dbReference type="Proteomes" id="UP000027135"/>
    </source>
</evidence>
<dbReference type="eggNOG" id="KOG3937">
    <property type="taxonomic scope" value="Eukaryota"/>
</dbReference>
<dbReference type="FunFam" id="2.60.34.20:FF:000001">
    <property type="entry name" value="protein AAR2 homolog"/>
    <property type="match status" value="1"/>
</dbReference>
<evidence type="ECO:0000259" key="10">
    <source>
        <dbReference type="Pfam" id="PF05282"/>
    </source>
</evidence>
<dbReference type="InParanoid" id="A0A067RAK2"/>
<dbReference type="OMA" id="CAFSDII"/>
<dbReference type="GO" id="GO:0000244">
    <property type="term" value="P:spliceosomal tri-snRNP complex assembly"/>
    <property type="evidence" value="ECO:0007669"/>
    <property type="project" value="TreeGrafter"/>
</dbReference>
<evidence type="ECO:0000256" key="2">
    <source>
        <dbReference type="ARBA" id="ARBA00006281"/>
    </source>
</evidence>
<feature type="region of interest" description="Disordered" evidence="9">
    <location>
        <begin position="182"/>
        <end position="205"/>
    </location>
</feature>
<evidence type="ECO:0000256" key="8">
    <source>
        <dbReference type="ARBA" id="ARBA00047009"/>
    </source>
</evidence>
<dbReference type="InterPro" id="IPR033648">
    <property type="entry name" value="AAR2_C"/>
</dbReference>
<dbReference type="Pfam" id="PF05282">
    <property type="entry name" value="AAR2"/>
    <property type="match status" value="1"/>
</dbReference>
<evidence type="ECO:0000256" key="1">
    <source>
        <dbReference type="ARBA" id="ARBA00003708"/>
    </source>
</evidence>
<dbReference type="Gene3D" id="2.60.34.20">
    <property type="match status" value="1"/>
</dbReference>
<dbReference type="Proteomes" id="UP000027135">
    <property type="component" value="Unassembled WGS sequence"/>
</dbReference>
<comment type="similarity">
    <text evidence="2">Belongs to the AAR2 family.</text>
</comment>
<dbReference type="Pfam" id="PF20981">
    <property type="entry name" value="AAR2_1st"/>
    <property type="match status" value="1"/>
</dbReference>
<dbReference type="STRING" id="136037.A0A067RAK2"/>
<dbReference type="FunFam" id="1.25.40.550:FF:000001">
    <property type="entry name" value="AAR2 splicing factor homolog"/>
    <property type="match status" value="1"/>
</dbReference>
<evidence type="ECO:0000256" key="9">
    <source>
        <dbReference type="SAM" id="MobiDB-lite"/>
    </source>
</evidence>
<dbReference type="InterPro" id="IPR033647">
    <property type="entry name" value="Aar2_N"/>
</dbReference>
<name>A0A067RAK2_ZOONE</name>
<feature type="domain" description="AAR2 C-terminal" evidence="10">
    <location>
        <begin position="221"/>
        <end position="375"/>
    </location>
</feature>
<protein>
    <recommendedName>
        <fullName evidence="3">Protein AAR2 homolog</fullName>
    </recommendedName>
    <alternativeName>
        <fullName evidence="7">AAR2 splicing factor homolog</fullName>
    </alternativeName>
</protein>
<comment type="subunit">
    <text evidence="8">Interacts with PRPF8 (via RNase H homology domain). Component of a U5 snRNP complex that contains PRPF8.</text>
</comment>
<dbReference type="AlphaFoldDB" id="A0A067RAK2"/>
<dbReference type="InterPro" id="IPR038516">
    <property type="entry name" value="AAR2_N_sf"/>
</dbReference>
<dbReference type="FunCoup" id="A0A067RAK2">
    <property type="interactions" value="1516"/>
</dbReference>
<keyword evidence="6" id="KW-0508">mRNA splicing</keyword>
<dbReference type="CDD" id="cd13777">
    <property type="entry name" value="Aar2_N"/>
    <property type="match status" value="1"/>
</dbReference>
<sequence>MYGAICAAFLIISSSPMSGSLEIDQNLARRLVLEGATLVFLDVPRGTEFGIDMKSWNTGEKFRGVKMIPPGFHYVYYNAVDSEGDTAPRIGFVHNFKKSEFLVKKWDSAIEDISSAEVSFEELSRIREDLLNLDRFLGPYPFDVWKRWKDLTSKVTDNLVSRIIPQSGQIRSALELISCDYKPSSGDAPAQKRRSRPITEEEREEHLLPQLKPAPGTELRFIEFPERNFPEGSTPAEITHHSLDSTYVLETMVAKYARPVDIVGELQFAFVCFLVGQSLEAFEHWKRLVGLLCSCDDAVSKRREVYDEFLSALEAQLVEIPEDFLVDIVASNNFVYHSLRSLFRTLQLNEIVDGRLKSKAKRFQDRLTAKFMWDFTGLEQEEDDEAPVVVKT</sequence>
<dbReference type="Gene3D" id="1.25.40.550">
    <property type="entry name" value="Aar2, C-terminal domain-like"/>
    <property type="match status" value="1"/>
</dbReference>
<reference evidence="12 13" key="1">
    <citation type="journal article" date="2014" name="Nat. Commun.">
        <title>Molecular traces of alternative social organization in a termite genome.</title>
        <authorList>
            <person name="Terrapon N."/>
            <person name="Li C."/>
            <person name="Robertson H.M."/>
            <person name="Ji L."/>
            <person name="Meng X."/>
            <person name="Booth W."/>
            <person name="Chen Z."/>
            <person name="Childers C.P."/>
            <person name="Glastad K.M."/>
            <person name="Gokhale K."/>
            <person name="Gowin J."/>
            <person name="Gronenberg W."/>
            <person name="Hermansen R.A."/>
            <person name="Hu H."/>
            <person name="Hunt B.G."/>
            <person name="Huylmans A.K."/>
            <person name="Khalil S.M."/>
            <person name="Mitchell R.D."/>
            <person name="Munoz-Torres M.C."/>
            <person name="Mustard J.A."/>
            <person name="Pan H."/>
            <person name="Reese J.T."/>
            <person name="Scharf M.E."/>
            <person name="Sun F."/>
            <person name="Vogel H."/>
            <person name="Xiao J."/>
            <person name="Yang W."/>
            <person name="Yang Z."/>
            <person name="Yang Z."/>
            <person name="Zhou J."/>
            <person name="Zhu J."/>
            <person name="Brent C.S."/>
            <person name="Elsik C.G."/>
            <person name="Goodisman M.A."/>
            <person name="Liberles D.A."/>
            <person name="Roe R.M."/>
            <person name="Vargo E.L."/>
            <person name="Vilcinskas A."/>
            <person name="Wang J."/>
            <person name="Bornberg-Bauer E."/>
            <person name="Korb J."/>
            <person name="Zhang G."/>
            <person name="Liebig J."/>
        </authorList>
    </citation>
    <scope>NUCLEOTIDE SEQUENCE [LARGE SCALE GENOMIC DNA]</scope>
    <source>
        <tissue evidence="12">Whole organism</tissue>
    </source>
</reference>
<evidence type="ECO:0000256" key="5">
    <source>
        <dbReference type="ARBA" id="ARBA00022728"/>
    </source>
</evidence>
<accession>A0A067RAK2</accession>
<comment type="function">
    <text evidence="1">Component of the U5 snRNP complex that is required for spliceosome assembly and for pre-mRNA splicing.</text>
</comment>
<dbReference type="InterPro" id="IPR038514">
    <property type="entry name" value="AAR2_C_sf"/>
</dbReference>
<evidence type="ECO:0000256" key="4">
    <source>
        <dbReference type="ARBA" id="ARBA00022664"/>
    </source>
</evidence>
<evidence type="ECO:0000256" key="3">
    <source>
        <dbReference type="ARBA" id="ARBA00016372"/>
    </source>
</evidence>
<dbReference type="InterPro" id="IPR007946">
    <property type="entry name" value="AAR2"/>
</dbReference>
<dbReference type="GO" id="GO:0005681">
    <property type="term" value="C:spliceosomal complex"/>
    <property type="evidence" value="ECO:0007669"/>
    <property type="project" value="UniProtKB-KW"/>
</dbReference>
<evidence type="ECO:0000259" key="11">
    <source>
        <dbReference type="Pfam" id="PF20981"/>
    </source>
</evidence>
<keyword evidence="4" id="KW-0507">mRNA processing</keyword>
<dbReference type="CDD" id="cd13778">
    <property type="entry name" value="Aar2_C"/>
    <property type="match status" value="1"/>
</dbReference>
<gene>
    <name evidence="12" type="ORF">L798_05992</name>
</gene>
<evidence type="ECO:0000313" key="12">
    <source>
        <dbReference type="EMBL" id="KDR19779.1"/>
    </source>
</evidence>
<keyword evidence="5" id="KW-0747">Spliceosome</keyword>
<evidence type="ECO:0000256" key="6">
    <source>
        <dbReference type="ARBA" id="ARBA00023187"/>
    </source>
</evidence>
<keyword evidence="13" id="KW-1185">Reference proteome</keyword>
<dbReference type="OrthoDB" id="201752at2759"/>
<dbReference type="PANTHER" id="PTHR12689">
    <property type="entry name" value="A1 CISTRON SPLICING FACTOR AAR2-RELATED"/>
    <property type="match status" value="1"/>
</dbReference>